<evidence type="ECO:0000313" key="3">
    <source>
        <dbReference type="Proteomes" id="UP000075321"/>
    </source>
</evidence>
<accession>A0A151AEB6</accession>
<dbReference type="GO" id="GO:0008986">
    <property type="term" value="F:pyruvate, water dikinase activity"/>
    <property type="evidence" value="ECO:0007669"/>
    <property type="project" value="UniProtKB-EC"/>
</dbReference>
<protein>
    <submittedName>
        <fullName evidence="2">Phosphoenolpyruvate synthase</fullName>
        <ecNumber evidence="2">2.7.9.2</ecNumber>
    </submittedName>
</protein>
<proteinExistence type="predicted"/>
<comment type="caution">
    <text evidence="2">The sequence shown here is derived from an EMBL/GenBank/DDBJ whole genome shotgun (WGS) entry which is preliminary data.</text>
</comment>
<dbReference type="SUPFAM" id="SSF52009">
    <property type="entry name" value="Phosphohistidine domain"/>
    <property type="match status" value="1"/>
</dbReference>
<keyword evidence="3" id="KW-1185">Reference proteome</keyword>
<dbReference type="Pfam" id="PF00391">
    <property type="entry name" value="PEP-utilizers"/>
    <property type="match status" value="1"/>
</dbReference>
<dbReference type="InterPro" id="IPR008279">
    <property type="entry name" value="PEP-util_enz_mobile_dom"/>
</dbReference>
<dbReference type="AlphaFoldDB" id="A0A151AEB6"/>
<organism evidence="2 3">
    <name type="scientific">Halalkalicoccus paucihalophilus</name>
    <dbReference type="NCBI Taxonomy" id="1008153"/>
    <lineage>
        <taxon>Archaea</taxon>
        <taxon>Methanobacteriati</taxon>
        <taxon>Methanobacteriota</taxon>
        <taxon>Stenosarchaea group</taxon>
        <taxon>Halobacteria</taxon>
        <taxon>Halobacteriales</taxon>
        <taxon>Halococcaceae</taxon>
        <taxon>Halalkalicoccus</taxon>
    </lineage>
</organism>
<gene>
    <name evidence="2" type="primary">ppsA_2</name>
    <name evidence="2" type="ORF">HAPAU_25920</name>
</gene>
<dbReference type="InterPro" id="IPR051549">
    <property type="entry name" value="PEP_Utilizing_Enz"/>
</dbReference>
<evidence type="ECO:0000259" key="1">
    <source>
        <dbReference type="Pfam" id="PF00391"/>
    </source>
</evidence>
<evidence type="ECO:0000313" key="2">
    <source>
        <dbReference type="EMBL" id="KYH25914.1"/>
    </source>
</evidence>
<sequence length="54" mass="5875">MVVEVGTRMSHGAIVAREYGLPAVVSVPEATRRIETGQRVRIDGTRGLVEILEV</sequence>
<keyword evidence="2" id="KW-0808">Transferase</keyword>
<keyword evidence="2" id="KW-0670">Pyruvate</keyword>
<dbReference type="Proteomes" id="UP000075321">
    <property type="component" value="Unassembled WGS sequence"/>
</dbReference>
<name>A0A151AEB6_9EURY</name>
<reference evidence="2 3" key="1">
    <citation type="submission" date="2016-02" db="EMBL/GenBank/DDBJ databases">
        <title>Genome sequence of Halalkalicoccus paucihalophilus DSM 24557.</title>
        <authorList>
            <person name="Poehlein A."/>
            <person name="Daniel R."/>
        </authorList>
    </citation>
    <scope>NUCLEOTIDE SEQUENCE [LARGE SCALE GENOMIC DNA]</scope>
    <source>
        <strain evidence="2 3">DSM 24557</strain>
    </source>
</reference>
<feature type="domain" description="PEP-utilising enzyme mobile" evidence="1">
    <location>
        <begin position="2"/>
        <end position="47"/>
    </location>
</feature>
<dbReference type="PANTHER" id="PTHR43615">
    <property type="entry name" value="PHOSPHOENOLPYRUVATE SYNTHASE-RELATED"/>
    <property type="match status" value="1"/>
</dbReference>
<dbReference type="Gene3D" id="3.50.30.10">
    <property type="entry name" value="Phosphohistidine domain"/>
    <property type="match status" value="1"/>
</dbReference>
<dbReference type="EC" id="2.7.9.2" evidence="2"/>
<dbReference type="InterPro" id="IPR036637">
    <property type="entry name" value="Phosphohistidine_dom_sf"/>
</dbReference>
<dbReference type="PANTHER" id="PTHR43615:SF1">
    <property type="entry name" value="PPDK_N DOMAIN-CONTAINING PROTEIN"/>
    <property type="match status" value="1"/>
</dbReference>
<dbReference type="EMBL" id="LTAZ01000005">
    <property type="protein sequence ID" value="KYH25914.1"/>
    <property type="molecule type" value="Genomic_DNA"/>
</dbReference>
<dbReference type="PATRIC" id="fig|1008153.3.peg.2642"/>